<dbReference type="InterPro" id="IPR002347">
    <property type="entry name" value="SDR_fam"/>
</dbReference>
<dbReference type="PANTHER" id="PTHR44656:SF7">
    <property type="entry name" value="DEHYDROGENASE_REDUCTASE SDR FAMILY MEMBER 12"/>
    <property type="match status" value="1"/>
</dbReference>
<evidence type="ECO:0000313" key="1">
    <source>
        <dbReference type="EMBL" id="PKW25949.1"/>
    </source>
</evidence>
<sequence length="336" mass="35126">MSGSSQPGGLTGAARIAARGIDTLLDRTVAPGFTAFGLGVRRRLPGWPADAGPDALRGHAVAVTGASSGLGRRTALDLAALGARVHLVVRDVGRGEVVADEVRAAAGDPEAARVWRCDVSDLTSVRAFAEAFVADAGPLRGLVHNAGALPAVRTTSAQGHELTQALHVLGPVLMTELLLPSLAADAGRVVFVTSGGMYTQPLPADDPEYLSGPYSGSVAYARSKRGQVELLPVLARRWGSAGVSVHATHPGWAATPGLDSSLPRFATALRPVLRSDTAGADTTVWLLATDAPLAPGRLWHDRRPRPSHVLSRTRPTGDEVGRYWRWVADATGLDPR</sequence>
<comment type="caution">
    <text evidence="1">The sequence shown here is derived from an EMBL/GenBank/DDBJ whole genome shotgun (WGS) entry which is preliminary data.</text>
</comment>
<dbReference type="PRINTS" id="PR00081">
    <property type="entry name" value="GDHRDH"/>
</dbReference>
<accession>A0A2N3YGI0</accession>
<keyword evidence="2" id="KW-1185">Reference proteome</keyword>
<dbReference type="InterPro" id="IPR036291">
    <property type="entry name" value="NAD(P)-bd_dom_sf"/>
</dbReference>
<name>A0A2N3YGI0_9MICO</name>
<dbReference type="EMBL" id="PJNE01000001">
    <property type="protein sequence ID" value="PKW25949.1"/>
    <property type="molecule type" value="Genomic_DNA"/>
</dbReference>
<reference evidence="1 2" key="1">
    <citation type="submission" date="2017-12" db="EMBL/GenBank/DDBJ databases">
        <title>Sequencing the genomes of 1000 Actinobacteria strains.</title>
        <authorList>
            <person name="Klenk H.-P."/>
        </authorList>
    </citation>
    <scope>NUCLEOTIDE SEQUENCE [LARGE SCALE GENOMIC DNA]</scope>
    <source>
        <strain evidence="1 2">DSM 12806</strain>
    </source>
</reference>
<dbReference type="Proteomes" id="UP000233781">
    <property type="component" value="Unassembled WGS sequence"/>
</dbReference>
<dbReference type="SUPFAM" id="SSF51735">
    <property type="entry name" value="NAD(P)-binding Rossmann-fold domains"/>
    <property type="match status" value="1"/>
</dbReference>
<dbReference type="Pfam" id="PF00106">
    <property type="entry name" value="adh_short"/>
    <property type="match status" value="1"/>
</dbReference>
<evidence type="ECO:0000313" key="2">
    <source>
        <dbReference type="Proteomes" id="UP000233781"/>
    </source>
</evidence>
<organism evidence="1 2">
    <name type="scientific">Phycicoccus duodecadis</name>
    <dbReference type="NCBI Taxonomy" id="173053"/>
    <lineage>
        <taxon>Bacteria</taxon>
        <taxon>Bacillati</taxon>
        <taxon>Actinomycetota</taxon>
        <taxon>Actinomycetes</taxon>
        <taxon>Micrococcales</taxon>
        <taxon>Intrasporangiaceae</taxon>
        <taxon>Phycicoccus</taxon>
    </lineage>
</organism>
<dbReference type="Gene3D" id="3.40.50.720">
    <property type="entry name" value="NAD(P)-binding Rossmann-like Domain"/>
    <property type="match status" value="1"/>
</dbReference>
<dbReference type="RefSeq" id="WP_245861871.1">
    <property type="nucleotide sequence ID" value="NZ_PJNE01000001.1"/>
</dbReference>
<dbReference type="InterPro" id="IPR052992">
    <property type="entry name" value="SDR_member_12"/>
</dbReference>
<dbReference type="PANTHER" id="PTHR44656">
    <property type="entry name" value="DEHYDROGENASE/REDUCTASE SDR FAMILY MEMBER 12"/>
    <property type="match status" value="1"/>
</dbReference>
<dbReference type="AlphaFoldDB" id="A0A2N3YGI0"/>
<gene>
    <name evidence="1" type="ORF">ATL31_0753</name>
</gene>
<protein>
    <submittedName>
        <fullName evidence="1">NAD(P)-dependent dehydrogenase (Short-subunit alcohol dehydrogenase family)</fullName>
    </submittedName>
</protein>
<proteinExistence type="predicted"/>